<name>A0ACB9AJ98_CICIN</name>
<dbReference type="EMBL" id="CM042015">
    <property type="protein sequence ID" value="KAI3710015.1"/>
    <property type="molecule type" value="Genomic_DNA"/>
</dbReference>
<organism evidence="1 2">
    <name type="scientific">Cichorium intybus</name>
    <name type="common">Chicory</name>
    <dbReference type="NCBI Taxonomy" id="13427"/>
    <lineage>
        <taxon>Eukaryota</taxon>
        <taxon>Viridiplantae</taxon>
        <taxon>Streptophyta</taxon>
        <taxon>Embryophyta</taxon>
        <taxon>Tracheophyta</taxon>
        <taxon>Spermatophyta</taxon>
        <taxon>Magnoliopsida</taxon>
        <taxon>eudicotyledons</taxon>
        <taxon>Gunneridae</taxon>
        <taxon>Pentapetalae</taxon>
        <taxon>asterids</taxon>
        <taxon>campanulids</taxon>
        <taxon>Asterales</taxon>
        <taxon>Asteraceae</taxon>
        <taxon>Cichorioideae</taxon>
        <taxon>Cichorieae</taxon>
        <taxon>Cichoriinae</taxon>
        <taxon>Cichorium</taxon>
    </lineage>
</organism>
<keyword evidence="2" id="KW-1185">Reference proteome</keyword>
<reference evidence="2" key="1">
    <citation type="journal article" date="2022" name="Mol. Ecol. Resour.">
        <title>The genomes of chicory, endive, great burdock and yacon provide insights into Asteraceae palaeo-polyploidization history and plant inulin production.</title>
        <authorList>
            <person name="Fan W."/>
            <person name="Wang S."/>
            <person name="Wang H."/>
            <person name="Wang A."/>
            <person name="Jiang F."/>
            <person name="Liu H."/>
            <person name="Zhao H."/>
            <person name="Xu D."/>
            <person name="Zhang Y."/>
        </authorList>
    </citation>
    <scope>NUCLEOTIDE SEQUENCE [LARGE SCALE GENOMIC DNA]</scope>
    <source>
        <strain evidence="2">cv. Punajuju</strain>
    </source>
</reference>
<evidence type="ECO:0000313" key="1">
    <source>
        <dbReference type="EMBL" id="KAI3710015.1"/>
    </source>
</evidence>
<comment type="caution">
    <text evidence="1">The sequence shown here is derived from an EMBL/GenBank/DDBJ whole genome shotgun (WGS) entry which is preliminary data.</text>
</comment>
<proteinExistence type="predicted"/>
<gene>
    <name evidence="1" type="ORF">L2E82_39788</name>
</gene>
<sequence>MEDKISFCLFYVQRAIAFVIIVKSLICVVLLSLYSDFHSIKILDRIIAVCFLVDSPIWNSHMNMIYIEILPVLFFHKESIEWGHWYAM</sequence>
<reference evidence="1 2" key="2">
    <citation type="journal article" date="2022" name="Mol. Ecol. Resour.">
        <title>The genomes of chicory, endive, great burdock and yacon provide insights into Asteraceae paleo-polyploidization history and plant inulin production.</title>
        <authorList>
            <person name="Fan W."/>
            <person name="Wang S."/>
            <person name="Wang H."/>
            <person name="Wang A."/>
            <person name="Jiang F."/>
            <person name="Liu H."/>
            <person name="Zhao H."/>
            <person name="Xu D."/>
            <person name="Zhang Y."/>
        </authorList>
    </citation>
    <scope>NUCLEOTIDE SEQUENCE [LARGE SCALE GENOMIC DNA]</scope>
    <source>
        <strain evidence="2">cv. Punajuju</strain>
        <tissue evidence="1">Leaves</tissue>
    </source>
</reference>
<evidence type="ECO:0000313" key="2">
    <source>
        <dbReference type="Proteomes" id="UP001055811"/>
    </source>
</evidence>
<accession>A0ACB9AJ98</accession>
<protein>
    <submittedName>
        <fullName evidence="1">Uncharacterized protein</fullName>
    </submittedName>
</protein>
<dbReference type="Proteomes" id="UP001055811">
    <property type="component" value="Linkage Group LG07"/>
</dbReference>